<organism evidence="1 2">
    <name type="scientific">Methanosarcina flavescens</name>
    <dbReference type="NCBI Taxonomy" id="1715806"/>
    <lineage>
        <taxon>Archaea</taxon>
        <taxon>Methanobacteriati</taxon>
        <taxon>Methanobacteriota</taxon>
        <taxon>Stenosarchaea group</taxon>
        <taxon>Methanomicrobia</taxon>
        <taxon>Methanosarcinales</taxon>
        <taxon>Methanosarcinaceae</taxon>
        <taxon>Methanosarcina</taxon>
    </lineage>
</organism>
<dbReference type="RefSeq" id="WP_054297862.1">
    <property type="nucleotide sequence ID" value="NZ_CP032683.1"/>
</dbReference>
<protein>
    <submittedName>
        <fullName evidence="1">Uncharacterized protein</fullName>
    </submittedName>
</protein>
<dbReference type="AlphaFoldDB" id="A0A660HQY7"/>
<accession>A0A660HQY7</accession>
<evidence type="ECO:0000313" key="1">
    <source>
        <dbReference type="EMBL" id="AYK14678.1"/>
    </source>
</evidence>
<dbReference type="OrthoDB" id="378027at2157"/>
<dbReference type="Proteomes" id="UP000053087">
    <property type="component" value="Chromosome"/>
</dbReference>
<reference evidence="1 2" key="1">
    <citation type="journal article" date="2016" name="Int. J. Syst. Evol. Microbiol.">
        <title>Methanosarcina flavescens sp. nov., a methanogenic archaeon isolated from a full-scale anaerobic digester.</title>
        <authorList>
            <person name="Kern T."/>
            <person name="Fischer M.A."/>
            <person name="Deppenmeier U."/>
            <person name="Schmitz R.A."/>
            <person name="Rother M."/>
        </authorList>
    </citation>
    <scope>NUCLEOTIDE SEQUENCE [LARGE SCALE GENOMIC DNA]</scope>
    <source>
        <strain evidence="1 2">E03.2</strain>
    </source>
</reference>
<gene>
    <name evidence="1" type="ORF">AOB57_005275</name>
</gene>
<name>A0A660HQY7_9EURY</name>
<dbReference type="GeneID" id="53687513"/>
<dbReference type="EMBL" id="CP032683">
    <property type="protein sequence ID" value="AYK14678.1"/>
    <property type="molecule type" value="Genomic_DNA"/>
</dbReference>
<proteinExistence type="predicted"/>
<evidence type="ECO:0000313" key="2">
    <source>
        <dbReference type="Proteomes" id="UP000053087"/>
    </source>
</evidence>
<dbReference type="KEGG" id="mfz:AOB57_005275"/>
<sequence>MDTGCLITSNAYSDFEVKILTDDLSDKTENLWIVICGGFNAEFDEVPLDPIQEKVENIERKTARMRDTAL</sequence>
<keyword evidence="2" id="KW-1185">Reference proteome</keyword>